<dbReference type="InterPro" id="IPR049258">
    <property type="entry name" value="ODAD1_CC"/>
</dbReference>
<dbReference type="Pfam" id="PF21773">
    <property type="entry name" value="ODAD1_CC"/>
    <property type="match status" value="1"/>
</dbReference>
<keyword evidence="1" id="KW-0175">Coiled coil</keyword>
<organism evidence="3 4">
    <name type="scientific">Grallaria varia</name>
    <name type="common">variegated antpitta</name>
    <dbReference type="NCBI Taxonomy" id="117165"/>
    <lineage>
        <taxon>Eukaryota</taxon>
        <taxon>Metazoa</taxon>
        <taxon>Chordata</taxon>
        <taxon>Craniata</taxon>
        <taxon>Vertebrata</taxon>
        <taxon>Euteleostomi</taxon>
        <taxon>Archelosauria</taxon>
        <taxon>Archosauria</taxon>
        <taxon>Dinosauria</taxon>
        <taxon>Saurischia</taxon>
        <taxon>Theropoda</taxon>
        <taxon>Coelurosauria</taxon>
        <taxon>Aves</taxon>
        <taxon>Neognathae</taxon>
        <taxon>Neoaves</taxon>
        <taxon>Telluraves</taxon>
        <taxon>Australaves</taxon>
        <taxon>Passeriformes</taxon>
        <taxon>Formicariidae</taxon>
        <taxon>Grallaria</taxon>
    </lineage>
</organism>
<gene>
    <name evidence="3" type="primary">Ccdc63</name>
    <name evidence="3" type="ORF">GRAVAR_R02588</name>
</gene>
<dbReference type="EMBL" id="VWZG01006608">
    <property type="protein sequence ID" value="NXG19517.1"/>
    <property type="molecule type" value="Genomic_DNA"/>
</dbReference>
<evidence type="ECO:0000313" key="4">
    <source>
        <dbReference type="Proteomes" id="UP000591535"/>
    </source>
</evidence>
<accession>A0A7K8ZXA9</accession>
<protein>
    <submittedName>
        <fullName evidence="3">CCD63 protein</fullName>
    </submittedName>
</protein>
<proteinExistence type="predicted"/>
<comment type="caution">
    <text evidence="3">The sequence shown here is derived from an EMBL/GenBank/DDBJ whole genome shotgun (WGS) entry which is preliminary data.</text>
</comment>
<dbReference type="GO" id="GO:0036158">
    <property type="term" value="P:outer dynein arm assembly"/>
    <property type="evidence" value="ECO:0007669"/>
    <property type="project" value="TreeGrafter"/>
</dbReference>
<dbReference type="GO" id="GO:0003341">
    <property type="term" value="P:cilium movement"/>
    <property type="evidence" value="ECO:0007669"/>
    <property type="project" value="TreeGrafter"/>
</dbReference>
<dbReference type="AlphaFoldDB" id="A0A7K8ZXA9"/>
<keyword evidence="4" id="KW-1185">Reference proteome</keyword>
<sequence>DARIKERKAQSADLGNQGLELEKKITKQREITVKALQARNHKRLQEKVDMLEFRLNQVTVHYNSILTQNYKLWEETSSLQIQKAVFDDHYWKYKRKLTQQNRLLSSSVEQTREDYKQWMDCLSRISDIREARYKDTMQYNIKVVELKCALHHETRLKNFFQTGCTDLSELKEQAKQREGIRGERISERAKRSQAESYEVAHRHLLELSDGDIDQLLDDFIEKDRRLFTLSAYAIRLNVRKDSMRQKIQDIQ</sequence>
<name>A0A7K8ZXA9_9PASS</name>
<feature type="non-terminal residue" evidence="3">
    <location>
        <position position="251"/>
    </location>
</feature>
<dbReference type="Proteomes" id="UP000591535">
    <property type="component" value="Unassembled WGS sequence"/>
</dbReference>
<dbReference type="PANTHER" id="PTHR21694:SF18">
    <property type="entry name" value="COILED-COIL DOMAIN-CONTAINING PROTEIN 63"/>
    <property type="match status" value="1"/>
</dbReference>
<evidence type="ECO:0000256" key="1">
    <source>
        <dbReference type="ARBA" id="ARBA00023054"/>
    </source>
</evidence>
<dbReference type="GO" id="GO:0005930">
    <property type="term" value="C:axoneme"/>
    <property type="evidence" value="ECO:0007669"/>
    <property type="project" value="TreeGrafter"/>
</dbReference>
<feature type="non-terminal residue" evidence="3">
    <location>
        <position position="1"/>
    </location>
</feature>
<evidence type="ECO:0000259" key="2">
    <source>
        <dbReference type="Pfam" id="PF21773"/>
    </source>
</evidence>
<evidence type="ECO:0000313" key="3">
    <source>
        <dbReference type="EMBL" id="NXG19517.1"/>
    </source>
</evidence>
<feature type="domain" description="ODAD1 central coiled coil region" evidence="2">
    <location>
        <begin position="45"/>
        <end position="251"/>
    </location>
</feature>
<dbReference type="InterPro" id="IPR051876">
    <property type="entry name" value="ODA-DC/CCD"/>
</dbReference>
<dbReference type="PANTHER" id="PTHR21694">
    <property type="entry name" value="COILED-COIL DOMAIN-CONTAINING PROTEIN 63"/>
    <property type="match status" value="1"/>
</dbReference>
<reference evidence="3 4" key="1">
    <citation type="submission" date="2019-09" db="EMBL/GenBank/DDBJ databases">
        <title>Bird 10,000 Genomes (B10K) Project - Family phase.</title>
        <authorList>
            <person name="Zhang G."/>
        </authorList>
    </citation>
    <scope>NUCLEOTIDE SEQUENCE [LARGE SCALE GENOMIC DNA]</scope>
    <source>
        <strain evidence="3">B10K-DU-001-02</strain>
        <tissue evidence="3">Muscle</tissue>
    </source>
</reference>